<dbReference type="Pfam" id="PF12796">
    <property type="entry name" value="Ank_2"/>
    <property type="match status" value="1"/>
</dbReference>
<feature type="compositionally biased region" description="Basic and acidic residues" evidence="3">
    <location>
        <begin position="2356"/>
        <end position="2384"/>
    </location>
</feature>
<feature type="region of interest" description="Disordered" evidence="3">
    <location>
        <begin position="99"/>
        <end position="139"/>
    </location>
</feature>
<geneLocation type="mitochondrion" evidence="4"/>
<feature type="region of interest" description="Disordered" evidence="3">
    <location>
        <begin position="2514"/>
        <end position="2540"/>
    </location>
</feature>
<feature type="compositionally biased region" description="Polar residues" evidence="3">
    <location>
        <begin position="1366"/>
        <end position="1376"/>
    </location>
</feature>
<feature type="region of interest" description="Disordered" evidence="3">
    <location>
        <begin position="703"/>
        <end position="765"/>
    </location>
</feature>
<feature type="compositionally biased region" description="Polar residues" evidence="3">
    <location>
        <begin position="2341"/>
        <end position="2355"/>
    </location>
</feature>
<proteinExistence type="evidence at transcript level"/>
<dbReference type="PRINTS" id="PR01415">
    <property type="entry name" value="ANKYRIN"/>
</dbReference>
<dbReference type="InterPro" id="IPR047144">
    <property type="entry name" value="BCOR-like"/>
</dbReference>
<feature type="region of interest" description="Disordered" evidence="3">
    <location>
        <begin position="1449"/>
        <end position="1472"/>
    </location>
</feature>
<dbReference type="PANTHER" id="PTHR24117">
    <property type="entry name" value="AGAP007537-PB"/>
    <property type="match status" value="1"/>
</dbReference>
<sequence>NILIKSTESDKDKNIFKETNENENLLENKNMEDSMCPMMINKNINNVCDLKVMNGNEDIVKTDEHLVNTDNSNDNNEQESIFFNSNINSSVNNTTDLLSSSSAESLNNNTIDNSSKIDNNSSYNNNNDNNNTQTNNNAINDFSDINNKCSTENKMKIKEDNDDDTCSLLDKVMLFSLKNSIQDSNKRLENSSLNMNNNVKNEMFAGSSMSNKLNLSNTNSNKITNETSSNMTKTEDLGIKSSVSMISSKSLNTESYISNDPQPFSSVLDMALQKTQSSNIGSTPENKEMNQKAMTSIEYKPYNEKNNNYASDSKSMDCETYTHKILDFRESEMSNSSSTNVTTEKLNMPYESSSNMVGMEKELNPTLDLSNPNKAIENTQNIKRNHALYISNPDFSKQMFTAPSLSSKSISTTTSTTTASSSSSTKNVNDLSQLHMKTPDFSKITSRSYELKMQNPDFSKSFTNSKEDLMTQTHMNQENFAEISHSNNYVKDLQLKNTPYTSSHSVSLSNYRMEKTTTKTDEIMHLEEPKAHVMRKPIPENQYSHPKVITNNEANVHVNYNPSSYPSSSATLIDSNKQYHQTNTIRHYENVNPNSKSMTQQPSPSLSLAYQNKSQLNVSNKNMHSESDFSLGYKEAQLRQEGTMITLKPDSQQSYNYSSYPNDVYRTHALTREANKCEVQMNRLSSEQQAPFDSEYRRFDMDSSKSSYKANEHYRSEKNNSMDDSNTIDLTKIIQKPSSQSRYSDPNLQSYDINSTSTTSSSPHQRYYVENKSSVSPLSATPSPTHIPVSSPILQQQKLSSTPGSMNPPSNWHNQNRMMPSPHGMMTSPINNNQHSSSSPNYHHTIQKNSTSPVPITPFNMSNSSQSSIPLAQSTSKNSQYLNEQEKHKFNYKKLDYNMEQKFAELYQTHNLKNPATDNVKSMPYGNNKDVSLACTSNVTSTPTYKTNDGYSHTPTQFESSQHLNRMTKLENEKSIPQLGDQLVSHNFMQEYPSSSNYKTSQDNHYSAPIEHQRPHQYESKTTYSTEMSHYGSDMFPTNNTKNVDTQIYKPHSIDNTSNSNMNEQLPSTSQTNYLYESKNIHYPQYSQPGPSSKLIPVYNSNIASRNPANPTSEHLMKLSKTDTKSSQHNTESYQNKQLLISAPKPAIEVKQAVHPMENRQYNYKEMEHSLPSPSNQQPQFYQEQRHNIAMSTEATSVIRENSMVASSSNVNTNTSSTSSPSSMMSSTPSSSINLAVKRESPLDLSVKTIKTKADSTGCDDQSLSEVPKVEFNPNFSKHVTGRHVSTNELNILQVQSNRLQHPKPNMERCIQVESYQSRVPEVPHMHSPIDQNLSTTSNYEHSRTLPQAYTSSSFIDSKVMKETHTQQQNINTTSRDPPMVYDNSQQVMYPNYSQQRTDEQLIPRQQGNMLKYADVNYSNAPYGSITSGTPAQSIHLKSDNSYKNDTLLNQSSKSSNMTPGNSSSVYYPPLGHPSNEKLMKHKTTSIPHSNATSVVSSTAYDNQRLEDRRYVENMLYNSKPSSNALSMYQMNSTAAPSMASNNNSPNSKRSAEHLIIQSTMPTKQAKIEEKNNPTNIREYAYSHKQQQDYYLHQQQMKMPETHSKQIRDSANDLKYDNQQTPPVPAFRPNYSHHTEQQNLPQPYNMHNNIESPPPSFSNDPKRNYDVSISGMPYKMNEEQNMNSQSRHMYQHHLSSQLTDYSKSNQMIQNQRYHHSTPTEMCNTPVIDQKNYSMHYTKTDSPVAQPHMQYTTSELNKQSHTKELNQNRNYNMSFENIPRLVKEAQPPNLVQDIKEKSEPNLNYSNNNLNNMCTNTNMINNANRGADQNVISKLRNNLEMKEFEKQSLNVLKKQNSSEMSEDDNKPDIASLLAASMRTKGELKGFTPIPTFETPNLEKEMPKPENNVESMSTLDLGDWGSACNDFVEQLQTGKKSGSRKRNSMLKSEIDTKALPNSEIPGFVNTTMSDIPEDILNSTLRNEIKHEIEDSTSDEDKPLLLLKQTTHGSDNKIEKSVEISKTQHTLHTMSTSTAEKLSEKIASNIREKQRMELEQKLEAKLGKSSSSESESDSRKVQRAKMSASKLSTSSSLPLKQPFSTNENSSSDEQTTTTENKKRKNYKSLDTDPLEMNKTMSRCQMKSEIEKNSDMTSDEEDTQTQHTGKKQTQLKCVTSENTDSDDKEKSNDESQSKKHKTPKMVETSSSDNDDKMESTKIAELNKSKLKASNISKEHETMTSSKRKLELEKEMSNNIANSKVLSNEKIIQNITVEKKKSSIDLSPSQKQQSKVMPSTSKKLHSKVEETKSKIESESDDVKGNSKKKSKKSKLQSSSGTENSESDTETMTESLRTSKSTSMDKTPTKSKEEWKSGMKSKSSDKKSSSSELKKSMKGSPSTTSEDSTKFQPGWEKAVYEYKKSLKIPPSLMTVGSVGYVHRMSASLPDLDPHSSDTSETFTDVKSKQQKLQISETKPKLKTKASTKEMIPSANIQLEEKNTFKSMIDLLHHSLMKPTKYLSKKSRNMNDSKVLPSSKTDQELLPTPGAKNEQLFKTKKNLFDNPVLKSRTRTEQKALKSKEIIREVFGYDDRPASAPPLGMENNGGGDAEMISFDEKYSQYVQKMNIDFGEKMTKFKYKQTLMDIERQSTSSKNDKSVKLNFYNQEDDEETQDSILKDCERVTEDGDSDTMSIVSERDLETPLSFKGQLKPLKKVKSHSSSSSKGSSGFDYIRKKKKPMPQNSEGGSIAISKRKPAVDALREKNENHMSKEMRSWVLNKGVGESVLHKAASLGYTDVIAYCLESLEMDPDQKDNAGYTPLHEACSKGHIDIAKLLLQYGANHSETAHSGIRPLHEAVENSFIEIVRLLLSYGADPLLATYAGQTPMMLAENDEMALFLTNHLCDIQSIGLNKVPWKIDGPWKIYDPEVCGYNLFSDIPEFSEDEQEYSLIEKPTNTINTSMESDKTINNNISKNFELPNLLPPPISSLQQSSFSESNCQVNTSKTTNIMKKCDSNSNIMNFDGKIKSTETNEFDENDYDKYKNCAVVLNDIDFTNSYKKYTKPTKVTKPTVNTKTEFLDVKNNLNDTMSQQSMSDNEENNENSLFEIEESDAPLPPLYLLKDEGSEKWMLLSDLCNLLKVKSKDAVLKQICPTIPVSTMNKELLSELKVSDFLEKAVCLQLLCAGEKLNISSSKVILVKYNDNVKSLLRVQTILMNI</sequence>
<reference evidence="4" key="1">
    <citation type="journal article" date="2014" name="Insect Biochem. Mol. Biol.">
        <title>An insight into the sialome of the frog biting fly, Corethrella appendiculata.</title>
        <authorList>
            <person name="Ribeiro J.M.C."/>
            <person name="Chagas A.C."/>
            <person name="Pham V.M."/>
            <person name="Lounibos L.P."/>
            <person name="Calvo E."/>
        </authorList>
    </citation>
    <scope>NUCLEOTIDE SEQUENCE</scope>
    <source>
        <tissue evidence="4">Salivary glands</tissue>
    </source>
</reference>
<feature type="region of interest" description="Disordered" evidence="3">
    <location>
        <begin position="794"/>
        <end position="855"/>
    </location>
</feature>
<dbReference type="CDD" id="cd14259">
    <property type="entry name" value="PUFD_like"/>
    <property type="match status" value="1"/>
</dbReference>
<feature type="compositionally biased region" description="Basic and acidic residues" evidence="3">
    <location>
        <begin position="2296"/>
        <end position="2314"/>
    </location>
</feature>
<feature type="non-terminal residue" evidence="4">
    <location>
        <position position="1"/>
    </location>
</feature>
<dbReference type="Gene3D" id="1.25.40.20">
    <property type="entry name" value="Ankyrin repeat-containing domain"/>
    <property type="match status" value="1"/>
</dbReference>
<evidence type="ECO:0000256" key="3">
    <source>
        <dbReference type="SAM" id="MobiDB-lite"/>
    </source>
</evidence>
<dbReference type="SMART" id="SM00248">
    <property type="entry name" value="ANK"/>
    <property type="match status" value="3"/>
</dbReference>
<feature type="region of interest" description="Disordered" evidence="3">
    <location>
        <begin position="1882"/>
        <end position="1904"/>
    </location>
</feature>
<dbReference type="PROSITE" id="PS50297">
    <property type="entry name" value="ANK_REP_REGION"/>
    <property type="match status" value="2"/>
</dbReference>
<feature type="compositionally biased region" description="Basic and acidic residues" evidence="3">
    <location>
        <begin position="2227"/>
        <end position="2246"/>
    </location>
</feature>
<dbReference type="GO" id="GO:0003714">
    <property type="term" value="F:transcription corepressor activity"/>
    <property type="evidence" value="ECO:0007669"/>
    <property type="project" value="TreeGrafter"/>
</dbReference>
<feature type="compositionally biased region" description="Basic and acidic residues" evidence="3">
    <location>
        <begin position="2176"/>
        <end position="2188"/>
    </location>
</feature>
<keyword evidence="2" id="KW-0040">ANK repeat</keyword>
<feature type="compositionally biased region" description="Basic and acidic residues" evidence="3">
    <location>
        <begin position="710"/>
        <end position="721"/>
    </location>
</feature>
<feature type="compositionally biased region" description="Polar residues" evidence="3">
    <location>
        <begin position="1102"/>
        <end position="1113"/>
    </location>
</feature>
<feature type="compositionally biased region" description="Low complexity" evidence="3">
    <location>
        <begin position="2156"/>
        <end position="2167"/>
    </location>
</feature>
<protein>
    <submittedName>
        <fullName evidence="4">Putative wing disc dorsal/ventral pattern formation</fullName>
    </submittedName>
</protein>
<feature type="compositionally biased region" description="Low complexity" evidence="3">
    <location>
        <begin position="210"/>
        <end position="225"/>
    </location>
</feature>
<feature type="compositionally biased region" description="Basic and acidic residues" evidence="3">
    <location>
        <begin position="1115"/>
        <end position="1126"/>
    </location>
</feature>
<feature type="compositionally biased region" description="Polar residues" evidence="3">
    <location>
        <begin position="2094"/>
        <end position="2110"/>
    </location>
</feature>
<feature type="region of interest" description="Disordered" evidence="3">
    <location>
        <begin position="210"/>
        <end position="230"/>
    </location>
</feature>
<feature type="region of interest" description="Disordered" evidence="3">
    <location>
        <begin position="1102"/>
        <end position="1131"/>
    </location>
</feature>
<dbReference type="InterPro" id="IPR002110">
    <property type="entry name" value="Ankyrin_rpt"/>
</dbReference>
<feature type="region of interest" description="Disordered" evidence="3">
    <location>
        <begin position="1204"/>
        <end position="1230"/>
    </location>
</feature>
<dbReference type="GO" id="GO:0000122">
    <property type="term" value="P:negative regulation of transcription by RNA polymerase II"/>
    <property type="evidence" value="ECO:0007669"/>
    <property type="project" value="TreeGrafter"/>
</dbReference>
<feature type="compositionally biased region" description="Polar residues" evidence="3">
    <location>
        <begin position="2247"/>
        <end position="2266"/>
    </location>
</feature>
<feature type="compositionally biased region" description="Basic and acidic residues" evidence="3">
    <location>
        <begin position="2440"/>
        <end position="2456"/>
    </location>
</feature>
<evidence type="ECO:0000256" key="1">
    <source>
        <dbReference type="ARBA" id="ARBA00034703"/>
    </source>
</evidence>
<feature type="compositionally biased region" description="Polar residues" evidence="3">
    <location>
        <begin position="794"/>
        <end position="818"/>
    </location>
</feature>
<feature type="compositionally biased region" description="Low complexity" evidence="3">
    <location>
        <begin position="2077"/>
        <end position="2092"/>
    </location>
</feature>
<feature type="compositionally biased region" description="Low complexity" evidence="3">
    <location>
        <begin position="2709"/>
        <end position="2718"/>
    </location>
</feature>
<evidence type="ECO:0000313" key="4">
    <source>
        <dbReference type="EMBL" id="JAB55167.1"/>
    </source>
</evidence>
<dbReference type="SUPFAM" id="SSF48403">
    <property type="entry name" value="Ankyrin repeat"/>
    <property type="match status" value="1"/>
</dbReference>
<feature type="region of interest" description="Disordered" evidence="3">
    <location>
        <begin position="406"/>
        <end position="431"/>
    </location>
</feature>
<feature type="repeat" description="ANK" evidence="2">
    <location>
        <begin position="2839"/>
        <end position="2871"/>
    </location>
</feature>
<feature type="compositionally biased region" description="Basic residues" evidence="3">
    <location>
        <begin position="2315"/>
        <end position="2324"/>
    </location>
</feature>
<accession>W4VR31</accession>
<feature type="region of interest" description="Disordered" evidence="3">
    <location>
        <begin position="2438"/>
        <end position="2460"/>
    </location>
</feature>
<dbReference type="InterPro" id="IPR036770">
    <property type="entry name" value="Ankyrin_rpt-contain_sf"/>
</dbReference>
<feature type="region of interest" description="Disordered" evidence="3">
    <location>
        <begin position="2701"/>
        <end position="2747"/>
    </location>
</feature>
<dbReference type="EMBL" id="GANO01004704">
    <property type="protein sequence ID" value="JAB55167.1"/>
    <property type="molecule type" value="mRNA"/>
</dbReference>
<evidence type="ECO:0000256" key="2">
    <source>
        <dbReference type="PROSITE-ProRule" id="PRU00023"/>
    </source>
</evidence>
<dbReference type="GO" id="GO:0005634">
    <property type="term" value="C:nucleus"/>
    <property type="evidence" value="ECO:0007669"/>
    <property type="project" value="TreeGrafter"/>
</dbReference>
<dbReference type="PROSITE" id="PS50088">
    <property type="entry name" value="ANK_REPEAT"/>
    <property type="match status" value="2"/>
</dbReference>
<feature type="compositionally biased region" description="Polar residues" evidence="3">
    <location>
        <begin position="828"/>
        <end position="855"/>
    </location>
</feature>
<comment type="similarity">
    <text evidence="1">Belongs to the BCOR family.</text>
</comment>
<dbReference type="Pfam" id="PF00023">
    <property type="entry name" value="Ank"/>
    <property type="match status" value="1"/>
</dbReference>
<feature type="compositionally biased region" description="Polar residues" evidence="3">
    <location>
        <begin position="2518"/>
        <end position="2528"/>
    </location>
</feature>
<feature type="compositionally biased region" description="Low complexity" evidence="3">
    <location>
        <begin position="406"/>
        <end position="425"/>
    </location>
</feature>
<name>W4VR31_9DIPT</name>
<organism evidence="4">
    <name type="scientific">Corethrella appendiculata</name>
    <dbReference type="NCBI Taxonomy" id="1370023"/>
    <lineage>
        <taxon>Eukaryota</taxon>
        <taxon>Metazoa</taxon>
        <taxon>Ecdysozoa</taxon>
        <taxon>Arthropoda</taxon>
        <taxon>Hexapoda</taxon>
        <taxon>Insecta</taxon>
        <taxon>Pterygota</taxon>
        <taxon>Neoptera</taxon>
        <taxon>Endopterygota</taxon>
        <taxon>Diptera</taxon>
        <taxon>Nematocera</taxon>
        <taxon>Culicoidea</taxon>
        <taxon>Chaoboridae</taxon>
        <taxon>Corethrella</taxon>
    </lineage>
</organism>
<dbReference type="PANTHER" id="PTHR24117:SF9">
    <property type="entry name" value="BCL-6 COREPRESSOR PCGF1 BINDING DOMAIN-CONTAINING PROTEIN"/>
    <property type="match status" value="1"/>
</dbReference>
<feature type="compositionally biased region" description="Polar residues" evidence="3">
    <location>
        <begin position="1449"/>
        <end position="1466"/>
    </location>
</feature>
<feature type="region of interest" description="Disordered" evidence="3">
    <location>
        <begin position="2054"/>
        <end position="2400"/>
    </location>
</feature>
<feature type="repeat" description="ANK" evidence="2">
    <location>
        <begin position="2806"/>
        <end position="2838"/>
    </location>
</feature>
<feature type="compositionally biased region" description="Polar residues" evidence="3">
    <location>
        <begin position="2274"/>
        <end position="2291"/>
    </location>
</feature>
<keyword evidence="4" id="KW-0496">Mitochondrion</keyword>
<feature type="compositionally biased region" description="Polar residues" evidence="3">
    <location>
        <begin position="736"/>
        <end position="764"/>
    </location>
</feature>
<feature type="region of interest" description="Disordered" evidence="3">
    <location>
        <begin position="1363"/>
        <end position="1384"/>
    </location>
</feature>
<feature type="compositionally biased region" description="Basic and acidic residues" evidence="3">
    <location>
        <begin position="2204"/>
        <end position="2218"/>
    </location>
</feature>